<dbReference type="GO" id="GO:0016020">
    <property type="term" value="C:membrane"/>
    <property type="evidence" value="ECO:0007669"/>
    <property type="project" value="UniProtKB-SubCell"/>
</dbReference>
<feature type="transmembrane region" description="Helical" evidence="6">
    <location>
        <begin position="73"/>
        <end position="91"/>
    </location>
</feature>
<feature type="region of interest" description="Disordered" evidence="5">
    <location>
        <begin position="179"/>
        <end position="214"/>
    </location>
</feature>
<organism evidence="7 8">
    <name type="scientific">Suhomyces tanzawaensis NRRL Y-17324</name>
    <dbReference type="NCBI Taxonomy" id="984487"/>
    <lineage>
        <taxon>Eukaryota</taxon>
        <taxon>Fungi</taxon>
        <taxon>Dikarya</taxon>
        <taxon>Ascomycota</taxon>
        <taxon>Saccharomycotina</taxon>
        <taxon>Pichiomycetes</taxon>
        <taxon>Debaryomycetaceae</taxon>
        <taxon>Suhomyces</taxon>
    </lineage>
</organism>
<sequence length="541" mass="60086">MSSPLGLIIYAAVKPIFKIYFIIALGYFLAKRNTLSVTTCRDISDLVVTAIMPCLIFEQIITNLKSSDIKNLGIIFFTGTLLFSVGITLAYTTHLVTRSPKIWLGGILSVGLFPNISDLPIAYLQTLSKGDVVFSAEEGNKGVAYVCIFLAAQVLIQFCFGGYRLVQWDFREELKPKPTDLELTSTEDEKTSKQTHENKQSSESTTENNNDDTSIASTIEDSVEAGVNRSLEDLQHNEFLRVHQLNRSSSNSRSLRSGDDELRHRRGSMGLISTNFYSIHTQLRTTELRKQKTQDIHDVINEYSEFDNLKNRELRQIPSGTVESTAAPVLPVEVPSTHENTLKYKIKKQLRETGKNMLQPNSVSLIVSLAIAMSPPLKALFVPTHNFHLSPAPDNQPPLSFLMDLASYVGAASVPLGLILLGATISRLQVKSMPPGFWKTAVMITCCRLILLPMIGVGITTGLHKAGWYGSDPILRFVSVLEFGLPSATSLVYFTAFYTDPHTDDHPQMDCLAVCLIAQYLILYITLPFLVTFTFKVSLGY</sequence>
<feature type="transmembrane region" description="Helical" evidence="6">
    <location>
        <begin position="405"/>
        <end position="425"/>
    </location>
</feature>
<feature type="compositionally biased region" description="Low complexity" evidence="5">
    <location>
        <begin position="245"/>
        <end position="255"/>
    </location>
</feature>
<dbReference type="GO" id="GO:0055085">
    <property type="term" value="P:transmembrane transport"/>
    <property type="evidence" value="ECO:0007669"/>
    <property type="project" value="InterPro"/>
</dbReference>
<dbReference type="Pfam" id="PF03547">
    <property type="entry name" value="Mem_trans"/>
    <property type="match status" value="1"/>
</dbReference>
<dbReference type="RefSeq" id="XP_020064879.1">
    <property type="nucleotide sequence ID" value="XM_020211557.1"/>
</dbReference>
<evidence type="ECO:0000256" key="1">
    <source>
        <dbReference type="ARBA" id="ARBA00004141"/>
    </source>
</evidence>
<dbReference type="EMBL" id="KV453911">
    <property type="protein sequence ID" value="ODV79757.1"/>
    <property type="molecule type" value="Genomic_DNA"/>
</dbReference>
<keyword evidence="2 6" id="KW-0812">Transmembrane</keyword>
<feature type="compositionally biased region" description="Basic and acidic residues" evidence="5">
    <location>
        <begin position="187"/>
        <end position="200"/>
    </location>
</feature>
<comment type="subcellular location">
    <subcellularLocation>
        <location evidence="1">Membrane</location>
        <topology evidence="1">Multi-pass membrane protein</topology>
    </subcellularLocation>
</comment>
<keyword evidence="4 6" id="KW-0472">Membrane</keyword>
<name>A0A1E4SJZ6_9ASCO</name>
<evidence type="ECO:0000256" key="6">
    <source>
        <dbReference type="SAM" id="Phobius"/>
    </source>
</evidence>
<dbReference type="STRING" id="984487.A0A1E4SJZ6"/>
<proteinExistence type="predicted"/>
<keyword evidence="3 6" id="KW-1133">Transmembrane helix</keyword>
<accession>A0A1E4SJZ6</accession>
<dbReference type="InterPro" id="IPR004776">
    <property type="entry name" value="Mem_transp_PIN-like"/>
</dbReference>
<gene>
    <name evidence="7" type="ORF">CANTADRAFT_89389</name>
</gene>
<feature type="transmembrane region" description="Helical" evidence="6">
    <location>
        <begin position="437"/>
        <end position="457"/>
    </location>
</feature>
<evidence type="ECO:0000313" key="7">
    <source>
        <dbReference type="EMBL" id="ODV79757.1"/>
    </source>
</evidence>
<evidence type="ECO:0000256" key="3">
    <source>
        <dbReference type="ARBA" id="ARBA00022989"/>
    </source>
</evidence>
<evidence type="ECO:0000313" key="8">
    <source>
        <dbReference type="Proteomes" id="UP000094285"/>
    </source>
</evidence>
<dbReference type="InterPro" id="IPR040254">
    <property type="entry name" value="Ecm3-like"/>
</dbReference>
<feature type="transmembrane region" description="Helical" evidence="6">
    <location>
        <begin position="143"/>
        <end position="166"/>
    </location>
</feature>
<keyword evidence="8" id="KW-1185">Reference proteome</keyword>
<feature type="transmembrane region" description="Helical" evidence="6">
    <location>
        <begin position="511"/>
        <end position="535"/>
    </location>
</feature>
<dbReference type="GeneID" id="30985693"/>
<dbReference type="PANTHER" id="PTHR31274">
    <property type="entry name" value="PROTEIN ECM3"/>
    <property type="match status" value="1"/>
</dbReference>
<feature type="region of interest" description="Disordered" evidence="5">
    <location>
        <begin position="242"/>
        <end position="262"/>
    </location>
</feature>
<feature type="transmembrane region" description="Helical" evidence="6">
    <location>
        <begin position="363"/>
        <end position="385"/>
    </location>
</feature>
<dbReference type="PANTHER" id="PTHR31274:SF1">
    <property type="entry name" value="AGL149CP"/>
    <property type="match status" value="1"/>
</dbReference>
<feature type="compositionally biased region" description="Polar residues" evidence="5">
    <location>
        <begin position="201"/>
        <end position="214"/>
    </location>
</feature>
<feature type="transmembrane region" description="Helical" evidence="6">
    <location>
        <begin position="477"/>
        <end position="499"/>
    </location>
</feature>
<feature type="transmembrane region" description="Helical" evidence="6">
    <location>
        <begin position="103"/>
        <end position="123"/>
    </location>
</feature>
<protein>
    <submittedName>
        <fullName evidence="7">Auxin efflux carrier</fullName>
    </submittedName>
</protein>
<dbReference type="OrthoDB" id="435607at2759"/>
<evidence type="ECO:0000256" key="5">
    <source>
        <dbReference type="SAM" id="MobiDB-lite"/>
    </source>
</evidence>
<dbReference type="AlphaFoldDB" id="A0A1E4SJZ6"/>
<evidence type="ECO:0000256" key="2">
    <source>
        <dbReference type="ARBA" id="ARBA00022692"/>
    </source>
</evidence>
<reference evidence="8" key="1">
    <citation type="submission" date="2016-05" db="EMBL/GenBank/DDBJ databases">
        <title>Comparative genomics of biotechnologically important yeasts.</title>
        <authorList>
            <consortium name="DOE Joint Genome Institute"/>
            <person name="Riley R."/>
            <person name="Haridas S."/>
            <person name="Wolfe K.H."/>
            <person name="Lopes M.R."/>
            <person name="Hittinger C.T."/>
            <person name="Goker M."/>
            <person name="Salamov A."/>
            <person name="Wisecaver J."/>
            <person name="Long T.M."/>
            <person name="Aerts A.L."/>
            <person name="Barry K."/>
            <person name="Choi C."/>
            <person name="Clum A."/>
            <person name="Coughlan A.Y."/>
            <person name="Deshpande S."/>
            <person name="Douglass A.P."/>
            <person name="Hanson S.J."/>
            <person name="Klenk H.-P."/>
            <person name="Labutti K."/>
            <person name="Lapidus A."/>
            <person name="Lindquist E."/>
            <person name="Lipzen A."/>
            <person name="Meier-Kolthoff J.P."/>
            <person name="Ohm R.A."/>
            <person name="Otillar R.P."/>
            <person name="Pangilinan J."/>
            <person name="Peng Y."/>
            <person name="Rokas A."/>
            <person name="Rosa C.A."/>
            <person name="Scheuner C."/>
            <person name="Sibirny A.A."/>
            <person name="Slot J.C."/>
            <person name="Stielow J.B."/>
            <person name="Sun H."/>
            <person name="Kurtzman C.P."/>
            <person name="Blackwell M."/>
            <person name="Grigoriev I.V."/>
            <person name="Jeffries T.W."/>
        </authorList>
    </citation>
    <scope>NUCLEOTIDE SEQUENCE [LARGE SCALE GENOMIC DNA]</scope>
    <source>
        <strain evidence="8">NRRL Y-17324</strain>
    </source>
</reference>
<dbReference type="Proteomes" id="UP000094285">
    <property type="component" value="Unassembled WGS sequence"/>
</dbReference>
<feature type="transmembrane region" description="Helical" evidence="6">
    <location>
        <begin position="6"/>
        <end position="30"/>
    </location>
</feature>
<evidence type="ECO:0000256" key="4">
    <source>
        <dbReference type="ARBA" id="ARBA00023136"/>
    </source>
</evidence>